<reference evidence="2" key="2">
    <citation type="submission" date="2023-07" db="EMBL/GenBank/DDBJ databases">
        <authorList>
            <person name="Shen H."/>
        </authorList>
    </citation>
    <scope>NUCLEOTIDE SEQUENCE</scope>
    <source>
        <strain evidence="2">TNR-22</strain>
    </source>
</reference>
<feature type="chain" id="PRO_5047021154" evidence="1">
    <location>
        <begin position="26"/>
        <end position="157"/>
    </location>
</feature>
<keyword evidence="3" id="KW-1185">Reference proteome</keyword>
<organism evidence="2 3">
    <name type="scientific">Rhizobium alvei</name>
    <dbReference type="NCBI Taxonomy" id="1132659"/>
    <lineage>
        <taxon>Bacteria</taxon>
        <taxon>Pseudomonadati</taxon>
        <taxon>Pseudomonadota</taxon>
        <taxon>Alphaproteobacteria</taxon>
        <taxon>Hyphomicrobiales</taxon>
        <taxon>Rhizobiaceae</taxon>
        <taxon>Rhizobium/Agrobacterium group</taxon>
        <taxon>Rhizobium</taxon>
    </lineage>
</organism>
<dbReference type="RefSeq" id="WP_304374935.1">
    <property type="nucleotide sequence ID" value="NZ_JAUOZU010000003.1"/>
</dbReference>
<evidence type="ECO:0000256" key="1">
    <source>
        <dbReference type="SAM" id="SignalP"/>
    </source>
</evidence>
<comment type="caution">
    <text evidence="2">The sequence shown here is derived from an EMBL/GenBank/DDBJ whole genome shotgun (WGS) entry which is preliminary data.</text>
</comment>
<evidence type="ECO:0000313" key="3">
    <source>
        <dbReference type="Proteomes" id="UP001174932"/>
    </source>
</evidence>
<dbReference type="Proteomes" id="UP001174932">
    <property type="component" value="Unassembled WGS sequence"/>
</dbReference>
<reference evidence="2" key="1">
    <citation type="journal article" date="2015" name="Int. J. Syst. Evol. Microbiol.">
        <title>Rhizobium alvei sp. nov., isolated from a freshwater river.</title>
        <authorList>
            <person name="Sheu S.Y."/>
            <person name="Huang H.W."/>
            <person name="Young C.C."/>
            <person name="Chen W.M."/>
        </authorList>
    </citation>
    <scope>NUCLEOTIDE SEQUENCE</scope>
    <source>
        <strain evidence="2">TNR-22</strain>
    </source>
</reference>
<accession>A0ABT8YH87</accession>
<name>A0ABT8YH87_9HYPH</name>
<protein>
    <submittedName>
        <fullName evidence="2">Uncharacterized protein</fullName>
    </submittedName>
</protein>
<dbReference type="EMBL" id="JAUOZU010000003">
    <property type="protein sequence ID" value="MDO6963043.1"/>
    <property type="molecule type" value="Genomic_DNA"/>
</dbReference>
<feature type="signal peptide" evidence="1">
    <location>
        <begin position="1"/>
        <end position="25"/>
    </location>
</feature>
<gene>
    <name evidence="2" type="ORF">Q4481_03685</name>
</gene>
<sequence length="157" mass="17193">MIRKFVTAAAALYLSAMGFVTPGQAGEMVLSKEGGWKIILNLNADTSFNRCIMETNQKGQVLRLANNGKIWSLSVPAAGHKRGADGMVGFNNQQSEYFAFASDKSRAWTEFHPEMADQLGRSGTLEVSVGNKNFRWAVKGASGAMMRVAECVQRFNH</sequence>
<keyword evidence="1" id="KW-0732">Signal</keyword>
<evidence type="ECO:0000313" key="2">
    <source>
        <dbReference type="EMBL" id="MDO6963043.1"/>
    </source>
</evidence>
<proteinExistence type="predicted"/>